<name>A0AC35TPB0_9BILA</name>
<proteinExistence type="predicted"/>
<evidence type="ECO:0000313" key="2">
    <source>
        <dbReference type="WBParaSite" id="RSKR_0000273000.2"/>
    </source>
</evidence>
<protein>
    <submittedName>
        <fullName evidence="2">Helicase POLQ-like</fullName>
    </submittedName>
</protein>
<reference evidence="2" key="1">
    <citation type="submission" date="2016-11" db="UniProtKB">
        <authorList>
            <consortium name="WormBaseParasite"/>
        </authorList>
    </citation>
    <scope>IDENTIFICATION</scope>
    <source>
        <strain evidence="2">KR3021</strain>
    </source>
</reference>
<dbReference type="WBParaSite" id="RSKR_0000273000.2">
    <property type="protein sequence ID" value="RSKR_0000273000.2"/>
    <property type="gene ID" value="RSKR_0000273000"/>
</dbReference>
<dbReference type="Proteomes" id="UP000095286">
    <property type="component" value="Unplaced"/>
</dbReference>
<sequence>MIKRDSDLHQGQKRKSTASDLLNESGTQKKFCASIAQSSNQNNRSILISDDTDNRLNNSPGIHSNTTNNLHGMILSSSSVQNGADGSLNKVGKENLNDSFFDDDILFASKIVEQSTEEDKEIPVSYIRITHNENECLPVSTEDIFAALQLTPSLEVYKKYRKINQLYEWQKACLTNEKLLGGSNFILSLNPGAGKTLIAELLILRELLVNKKDALLMLPFKAIVDEKMSSLNVFKSVFGINIEEYSQGIGQLPPNKTADRNTIFVASYEKASFLIDSLIIEGRLDEIGLVVLDEMHMLNDESRGAQVEVTVFKCIQLAKKIQLIGLSGTLGNVEVLCKFMRAVHFNSGFRPVKLHQSVKHKKQIFNVLPDGKLQYSKDIKVLGIPHEKDPENLASLIYKVIPGKSVIIFCPTKAYCCACIKGLSSIVPKKMREPNAKKKKLADDLEKYFSKENKDVLIQGVLAGMAFHHSDLNYKCRILIEEAYKEGTLCVLVATSTLSAGINLPARMVIIRSPLVGYAPMTKSMYLQMIGRAGRAGYDEEGEAITMVNDSQLVAFKAMLESDLPLCDSRLNSKAGYLLDFIQNLMKLEVVSSVTQLHRYVGLTLFGIQNENYVTIVNEQLKQLIDEQMVIVEQDDLKFSLLGKAIVVANITSKESNKTLILDIQEGIIFAGKFHSIFTITPYDLNEKIDRQTFLSEYYKLSCNDRKILSHLKITPEEVQKVGTTGSTKESVPIRRLFFAMILHDVFREHIHFSEIAKKYELSEETLTNIIQDSAIQAHKILRLATEVGEELYALTTTIPLIIENFGRYTQKDIIALTRLHGVGNARAKQLYKAGLTTYKCIAECSIEDLMNKKIPNLYKEQVVKIIESARKLSR</sequence>
<evidence type="ECO:0000313" key="1">
    <source>
        <dbReference type="Proteomes" id="UP000095286"/>
    </source>
</evidence>
<organism evidence="1 2">
    <name type="scientific">Rhabditophanes sp. KR3021</name>
    <dbReference type="NCBI Taxonomy" id="114890"/>
    <lineage>
        <taxon>Eukaryota</taxon>
        <taxon>Metazoa</taxon>
        <taxon>Ecdysozoa</taxon>
        <taxon>Nematoda</taxon>
        <taxon>Chromadorea</taxon>
        <taxon>Rhabditida</taxon>
        <taxon>Tylenchina</taxon>
        <taxon>Panagrolaimomorpha</taxon>
        <taxon>Strongyloidoidea</taxon>
        <taxon>Alloionematidae</taxon>
        <taxon>Rhabditophanes</taxon>
    </lineage>
</organism>
<accession>A0AC35TPB0</accession>